<evidence type="ECO:0000313" key="1">
    <source>
        <dbReference type="EMBL" id="KAI6083838.1"/>
    </source>
</evidence>
<proteinExistence type="predicted"/>
<dbReference type="EMBL" id="MU394346">
    <property type="protein sequence ID" value="KAI6083838.1"/>
    <property type="molecule type" value="Genomic_DNA"/>
</dbReference>
<comment type="caution">
    <text evidence="1">The sequence shown here is derived from an EMBL/GenBank/DDBJ whole genome shotgun (WGS) entry which is preliminary data.</text>
</comment>
<organism evidence="1 2">
    <name type="scientific">Hypoxylon rubiginosum</name>
    <dbReference type="NCBI Taxonomy" id="110542"/>
    <lineage>
        <taxon>Eukaryota</taxon>
        <taxon>Fungi</taxon>
        <taxon>Dikarya</taxon>
        <taxon>Ascomycota</taxon>
        <taxon>Pezizomycotina</taxon>
        <taxon>Sordariomycetes</taxon>
        <taxon>Xylariomycetidae</taxon>
        <taxon>Xylariales</taxon>
        <taxon>Hypoxylaceae</taxon>
        <taxon>Hypoxylon</taxon>
    </lineage>
</organism>
<dbReference type="Proteomes" id="UP001497680">
    <property type="component" value="Unassembled WGS sequence"/>
</dbReference>
<keyword evidence="2" id="KW-1185">Reference proteome</keyword>
<evidence type="ECO:0000313" key="2">
    <source>
        <dbReference type="Proteomes" id="UP001497680"/>
    </source>
</evidence>
<accession>A0ACC0CTW0</accession>
<reference evidence="1 2" key="1">
    <citation type="journal article" date="2022" name="New Phytol.">
        <title>Ecological generalism drives hyperdiversity of secondary metabolite gene clusters in xylarialean endophytes.</title>
        <authorList>
            <person name="Franco M.E.E."/>
            <person name="Wisecaver J.H."/>
            <person name="Arnold A.E."/>
            <person name="Ju Y.M."/>
            <person name="Slot J.C."/>
            <person name="Ahrendt S."/>
            <person name="Moore L.P."/>
            <person name="Eastman K.E."/>
            <person name="Scott K."/>
            <person name="Konkel Z."/>
            <person name="Mondo S.J."/>
            <person name="Kuo A."/>
            <person name="Hayes R.D."/>
            <person name="Haridas S."/>
            <person name="Andreopoulos B."/>
            <person name="Riley R."/>
            <person name="LaButti K."/>
            <person name="Pangilinan J."/>
            <person name="Lipzen A."/>
            <person name="Amirebrahimi M."/>
            <person name="Yan J."/>
            <person name="Adam C."/>
            <person name="Keymanesh K."/>
            <person name="Ng V."/>
            <person name="Louie K."/>
            <person name="Northen T."/>
            <person name="Drula E."/>
            <person name="Henrissat B."/>
            <person name="Hsieh H.M."/>
            <person name="Youens-Clark K."/>
            <person name="Lutzoni F."/>
            <person name="Miadlikowska J."/>
            <person name="Eastwood D.C."/>
            <person name="Hamelin R.C."/>
            <person name="Grigoriev I.V."/>
            <person name="U'Ren J.M."/>
        </authorList>
    </citation>
    <scope>NUCLEOTIDE SEQUENCE [LARGE SCALE GENOMIC DNA]</scope>
    <source>
        <strain evidence="1 2">ER1909</strain>
    </source>
</reference>
<sequence length="328" mass="35275">MAATGKSAPNLVLGAGCVGDKSADTMARFDTPEEVNGLLNAFAARGYSQLDTARGYSPLAPGTSEPRLGAVGAGDKFTIDTKVSSQPGDHTKEKILKEIDISLDALKVKQINVEYLHMPDRTTKFEEACEAMDQAHKEGKIKHWGLSNYTAQEVQQFVDICEQRGLVKPSVYQGHYNAIGRSPEAELFPVLRKHGIAFYAYSPAAGGFFSGNAKKVAAGGRWDTSNPIGGMYASFYVKPAIVAAADNAVAVASKHGISGHAASLRWAAYHSILDKAQGDSIILGVSNLNQLESNIDAYEQGPLPEDVATAFEDVYKHIDKESEIPYHL</sequence>
<name>A0ACC0CTW0_9PEZI</name>
<protein>
    <submittedName>
        <fullName evidence="1">Aldo/keto reductase</fullName>
    </submittedName>
</protein>
<gene>
    <name evidence="1" type="ORF">F4821DRAFT_182920</name>
</gene>